<feature type="coiled-coil region" evidence="5">
    <location>
        <begin position="152"/>
        <end position="180"/>
    </location>
</feature>
<dbReference type="STRING" id="418985.A0A1V9Y0Y3"/>
<comment type="caution">
    <text evidence="8">The sequence shown here is derived from an EMBL/GenBank/DDBJ whole genome shotgun (WGS) entry which is preliminary data.</text>
</comment>
<organism evidence="8 9">
    <name type="scientific">Tropilaelaps mercedesae</name>
    <dbReference type="NCBI Taxonomy" id="418985"/>
    <lineage>
        <taxon>Eukaryota</taxon>
        <taxon>Metazoa</taxon>
        <taxon>Ecdysozoa</taxon>
        <taxon>Arthropoda</taxon>
        <taxon>Chelicerata</taxon>
        <taxon>Arachnida</taxon>
        <taxon>Acari</taxon>
        <taxon>Parasitiformes</taxon>
        <taxon>Mesostigmata</taxon>
        <taxon>Gamasina</taxon>
        <taxon>Dermanyssoidea</taxon>
        <taxon>Laelapidae</taxon>
        <taxon>Tropilaelaps</taxon>
    </lineage>
</organism>
<evidence type="ECO:0000313" key="8">
    <source>
        <dbReference type="EMBL" id="OQR79268.1"/>
    </source>
</evidence>
<keyword evidence="9" id="KW-1185">Reference proteome</keyword>
<feature type="compositionally biased region" description="Acidic residues" evidence="6">
    <location>
        <begin position="483"/>
        <end position="495"/>
    </location>
</feature>
<proteinExistence type="inferred from homology"/>
<dbReference type="Pfam" id="PF09368">
    <property type="entry name" value="Sas10"/>
    <property type="match status" value="1"/>
</dbReference>
<dbReference type="Proteomes" id="UP000192247">
    <property type="component" value="Unassembled WGS sequence"/>
</dbReference>
<dbReference type="InterPro" id="IPR007146">
    <property type="entry name" value="Sas10/Utp3/C1D"/>
</dbReference>
<dbReference type="OrthoDB" id="6777076at2759"/>
<dbReference type="GO" id="GO:0000462">
    <property type="term" value="P:maturation of SSU-rRNA from tricistronic rRNA transcript (SSU-rRNA, 5.8S rRNA, LSU-rRNA)"/>
    <property type="evidence" value="ECO:0007669"/>
    <property type="project" value="TreeGrafter"/>
</dbReference>
<dbReference type="AlphaFoldDB" id="A0A1V9Y0Y3"/>
<dbReference type="InterPro" id="IPR018972">
    <property type="entry name" value="Sas10_C_dom"/>
</dbReference>
<evidence type="ECO:0000256" key="6">
    <source>
        <dbReference type="SAM" id="MobiDB-lite"/>
    </source>
</evidence>
<feature type="region of interest" description="Disordered" evidence="6">
    <location>
        <begin position="62"/>
        <end position="93"/>
    </location>
</feature>
<keyword evidence="5" id="KW-0175">Coiled coil</keyword>
<dbReference type="FunCoup" id="A0A1V9Y0Y3">
    <property type="interactions" value="1307"/>
</dbReference>
<feature type="region of interest" description="Disordered" evidence="6">
    <location>
        <begin position="415"/>
        <end position="497"/>
    </location>
</feature>
<comment type="subcellular location">
    <subcellularLocation>
        <location evidence="1">Nucleus</location>
    </subcellularLocation>
</comment>
<dbReference type="Pfam" id="PF04000">
    <property type="entry name" value="Sas10_Utp3"/>
    <property type="match status" value="1"/>
</dbReference>
<evidence type="ECO:0000259" key="7">
    <source>
        <dbReference type="Pfam" id="PF09368"/>
    </source>
</evidence>
<dbReference type="InParanoid" id="A0A1V9Y0Y3"/>
<feature type="domain" description="Sas10 C-terminal" evidence="7">
    <location>
        <begin position="496"/>
        <end position="569"/>
    </location>
</feature>
<evidence type="ECO:0000256" key="3">
    <source>
        <dbReference type="ARBA" id="ARBA00022553"/>
    </source>
</evidence>
<evidence type="ECO:0000256" key="4">
    <source>
        <dbReference type="ARBA" id="ARBA00023242"/>
    </source>
</evidence>
<keyword evidence="4" id="KW-0539">Nucleus</keyword>
<feature type="region of interest" description="Disordered" evidence="6">
    <location>
        <begin position="1"/>
        <end position="24"/>
    </location>
</feature>
<evidence type="ECO:0000256" key="2">
    <source>
        <dbReference type="ARBA" id="ARBA00010979"/>
    </source>
</evidence>
<feature type="compositionally biased region" description="Basic and acidic residues" evidence="6">
    <location>
        <begin position="453"/>
        <end position="467"/>
    </location>
</feature>
<keyword evidence="3" id="KW-0597">Phosphoprotein</keyword>
<evidence type="ECO:0000256" key="5">
    <source>
        <dbReference type="SAM" id="Coils"/>
    </source>
</evidence>
<name>A0A1V9Y0Y3_9ACAR</name>
<dbReference type="EMBL" id="MNPL01001325">
    <property type="protein sequence ID" value="OQR79268.1"/>
    <property type="molecule type" value="Genomic_DNA"/>
</dbReference>
<dbReference type="PANTHER" id="PTHR13237:SF8">
    <property type="entry name" value="SOMETHING ABOUT SILENCING PROTEIN 10"/>
    <property type="match status" value="1"/>
</dbReference>
<dbReference type="GO" id="GO:0032040">
    <property type="term" value="C:small-subunit processome"/>
    <property type="evidence" value="ECO:0007669"/>
    <property type="project" value="TreeGrafter"/>
</dbReference>
<dbReference type="PANTHER" id="PTHR13237">
    <property type="entry name" value="SOMETHING ABOUT SILENCING PROTEIN 10-RELATED"/>
    <property type="match status" value="1"/>
</dbReference>
<evidence type="ECO:0000313" key="9">
    <source>
        <dbReference type="Proteomes" id="UP000192247"/>
    </source>
</evidence>
<gene>
    <name evidence="8" type="ORF">BIW11_05857</name>
</gene>
<reference evidence="8 9" key="1">
    <citation type="journal article" date="2017" name="Gigascience">
        <title>Draft genome of the honey bee ectoparasitic mite, Tropilaelaps mercedesae, is shaped by the parasitic life history.</title>
        <authorList>
            <person name="Dong X."/>
            <person name="Armstrong S.D."/>
            <person name="Xia D."/>
            <person name="Makepeace B.L."/>
            <person name="Darby A.C."/>
            <person name="Kadowaki T."/>
        </authorList>
    </citation>
    <scope>NUCLEOTIDE SEQUENCE [LARGE SCALE GENOMIC DNA]</scope>
    <source>
        <strain evidence="8">Wuxi-XJTLU</strain>
    </source>
</reference>
<evidence type="ECO:0000256" key="1">
    <source>
        <dbReference type="ARBA" id="ARBA00004123"/>
    </source>
</evidence>
<protein>
    <submittedName>
        <fullName evidence="8">Something about silencing protein 10-like</fullName>
    </submittedName>
</protein>
<comment type="similarity">
    <text evidence="2">Belongs to the SAS10 family.</text>
</comment>
<sequence>MGRKQHNKGRPTAETRVKKSLKNESIINSDDEEFYVGENRSVSKQDGDEIDEFYAKKDRILLSGHQKESDSEEEHVYALSATESDSESGDENGVLSLEKVNDMVARFIKKKELDSDLEDGGDQDDLPDAKAWGRKRQDFYNTDFVDKDMGALSEKDKEIARMEEEEAREIQKRLAHEVDEDAFGLEDLRAPEVDKDETVKKSSKQHIEVDFSKLPNKKLVKMVSEESPELQVLLDDCKAKLRELDTEVTPMLELLRDGRLPSGSFAENYLLLRYNILISYTTNICFYLSLKAKRVNIRNHPIVKRLSQFKKLIMELDRTRTRLLPQIQGILERAQNGKELKMKSISSNKTKRAALEEVWNSSSDKEFYVLEEEDAENPEMFLPGRGSKTGKGLLSAAEKEIMKLYDDMTLHTAKRAKKNHVDSRSIGNVGDNKDEPLKEEAIFGDTDSENDEPVFKAGRDDFDHDQDHEEDEIDTQEKKTIETGEESGDADENDGEDRRAINFQIAKNKGLTPHRAKCMRNPRVRHRMKFRKANIRRKGQVRAMRDEAQRRYSGETSGINARVIKSVKLH</sequence>
<feature type="compositionally biased region" description="Basic and acidic residues" evidence="6">
    <location>
        <begin position="431"/>
        <end position="441"/>
    </location>
</feature>
<accession>A0A1V9Y0Y3</accession>